<comment type="subcellular location">
    <subcellularLocation>
        <location evidence="1">Chromosome</location>
    </subcellularLocation>
</comment>
<dbReference type="InterPro" id="IPR050973">
    <property type="entry name" value="H3K9_Histone-Lys_N-MTase"/>
</dbReference>
<evidence type="ECO:0000256" key="6">
    <source>
        <dbReference type="ARBA" id="ARBA00022723"/>
    </source>
</evidence>
<evidence type="ECO:0000313" key="12">
    <source>
        <dbReference type="EMBL" id="CAH1786761.1"/>
    </source>
</evidence>
<evidence type="ECO:0000256" key="4">
    <source>
        <dbReference type="ARBA" id="ARBA00022679"/>
    </source>
</evidence>
<dbReference type="PANTHER" id="PTHR46223">
    <property type="entry name" value="HISTONE-LYSINE N-METHYLTRANSFERASE SUV39H"/>
    <property type="match status" value="1"/>
</dbReference>
<keyword evidence="2" id="KW-0158">Chromosome</keyword>
<dbReference type="PROSITE" id="PS50280">
    <property type="entry name" value="SET"/>
    <property type="match status" value="1"/>
</dbReference>
<feature type="domain" description="Post-SET" evidence="11">
    <location>
        <begin position="340"/>
        <end position="356"/>
    </location>
</feature>
<feature type="domain" description="Pre-SET" evidence="10">
    <location>
        <begin position="50"/>
        <end position="112"/>
    </location>
</feature>
<proteinExistence type="predicted"/>
<evidence type="ECO:0000256" key="3">
    <source>
        <dbReference type="ARBA" id="ARBA00022603"/>
    </source>
</evidence>
<keyword evidence="13" id="KW-1185">Reference proteome</keyword>
<dbReference type="SMART" id="SM00468">
    <property type="entry name" value="PreSET"/>
    <property type="match status" value="1"/>
</dbReference>
<sequence length="365" mass="40970">MMSQLDISCGRERHAIYFDDYQNDLNNFSYVPHNIPGPGTDVEPFEEQYKGCQCAEICGQQCPCITRFGPTYQGSKILIHGLLQSQTMKPIYECNKECKCNTNCSNRVVQNGLQYKVSAFTTKWKGYGLKTLETIPKNAFVCEYAGEFLTHNEARRRTHALKHKTDSNYIITLKEHLGENILKTYIDPTNVGNVGRFMNHSCMPNLAMLPVRVDNSVPHLALFAIRDIEEGEELCYNYSGELYIVNEGDIDEDGETETVNMEQNTAKTNEDSASRDATNMVITSTNMDNPNSDGNDTIDDDKHLGASQKDDSKGVQSKEVCFDDQVKSIDVNRTDTISVDRKVCHCGTSACTGFLPYDASLFDDD</sequence>
<dbReference type="EMBL" id="CAIIXF020000006">
    <property type="protein sequence ID" value="CAH1786761.1"/>
    <property type="molecule type" value="Genomic_DNA"/>
</dbReference>
<name>A0A8S4P5L2_OWEFU</name>
<dbReference type="Proteomes" id="UP000749559">
    <property type="component" value="Unassembled WGS sequence"/>
</dbReference>
<dbReference type="InterPro" id="IPR046341">
    <property type="entry name" value="SET_dom_sf"/>
</dbReference>
<dbReference type="GO" id="GO:0005694">
    <property type="term" value="C:chromosome"/>
    <property type="evidence" value="ECO:0007669"/>
    <property type="project" value="UniProtKB-SubCell"/>
</dbReference>
<gene>
    <name evidence="12" type="ORF">OFUS_LOCUS12590</name>
</gene>
<feature type="compositionally biased region" description="Polar residues" evidence="8">
    <location>
        <begin position="284"/>
        <end position="295"/>
    </location>
</feature>
<dbReference type="GO" id="GO:0042054">
    <property type="term" value="F:histone methyltransferase activity"/>
    <property type="evidence" value="ECO:0007669"/>
    <property type="project" value="InterPro"/>
</dbReference>
<evidence type="ECO:0000313" key="13">
    <source>
        <dbReference type="Proteomes" id="UP000749559"/>
    </source>
</evidence>
<evidence type="ECO:0000256" key="1">
    <source>
        <dbReference type="ARBA" id="ARBA00004286"/>
    </source>
</evidence>
<evidence type="ECO:0000256" key="7">
    <source>
        <dbReference type="ARBA" id="ARBA00022833"/>
    </source>
</evidence>
<comment type="caution">
    <text evidence="12">The sequence shown here is derived from an EMBL/GenBank/DDBJ whole genome shotgun (WGS) entry which is preliminary data.</text>
</comment>
<protein>
    <submittedName>
        <fullName evidence="12">Uncharacterized protein</fullName>
    </submittedName>
</protein>
<evidence type="ECO:0000259" key="10">
    <source>
        <dbReference type="PROSITE" id="PS50867"/>
    </source>
</evidence>
<dbReference type="GO" id="GO:0032259">
    <property type="term" value="P:methylation"/>
    <property type="evidence" value="ECO:0007669"/>
    <property type="project" value="UniProtKB-KW"/>
</dbReference>
<accession>A0A8S4P5L2</accession>
<keyword evidence="3" id="KW-0489">Methyltransferase</keyword>
<dbReference type="GO" id="GO:0005634">
    <property type="term" value="C:nucleus"/>
    <property type="evidence" value="ECO:0007669"/>
    <property type="project" value="InterPro"/>
</dbReference>
<dbReference type="GO" id="GO:0008270">
    <property type="term" value="F:zinc ion binding"/>
    <property type="evidence" value="ECO:0007669"/>
    <property type="project" value="InterPro"/>
</dbReference>
<evidence type="ECO:0000256" key="5">
    <source>
        <dbReference type="ARBA" id="ARBA00022691"/>
    </source>
</evidence>
<dbReference type="Pfam" id="PF05033">
    <property type="entry name" value="Pre-SET"/>
    <property type="match status" value="1"/>
</dbReference>
<evidence type="ECO:0000259" key="11">
    <source>
        <dbReference type="PROSITE" id="PS50868"/>
    </source>
</evidence>
<dbReference type="InterPro" id="IPR007728">
    <property type="entry name" value="Pre-SET_dom"/>
</dbReference>
<dbReference type="InterPro" id="IPR001214">
    <property type="entry name" value="SET_dom"/>
</dbReference>
<dbReference type="SUPFAM" id="SSF82199">
    <property type="entry name" value="SET domain"/>
    <property type="match status" value="1"/>
</dbReference>
<dbReference type="OrthoDB" id="616263at2759"/>
<dbReference type="InterPro" id="IPR003616">
    <property type="entry name" value="Post-SET_dom"/>
</dbReference>
<feature type="region of interest" description="Disordered" evidence="8">
    <location>
        <begin position="284"/>
        <end position="317"/>
    </location>
</feature>
<feature type="compositionally biased region" description="Basic and acidic residues" evidence="8">
    <location>
        <begin position="300"/>
        <end position="313"/>
    </location>
</feature>
<keyword evidence="7" id="KW-0862">Zinc</keyword>
<feature type="domain" description="SET" evidence="9">
    <location>
        <begin position="115"/>
        <end position="239"/>
    </location>
</feature>
<dbReference type="PANTHER" id="PTHR46223:SF3">
    <property type="entry name" value="HISTONE-LYSINE N-METHYLTRANSFERASE SET-23"/>
    <property type="match status" value="1"/>
</dbReference>
<dbReference type="PROSITE" id="PS50868">
    <property type="entry name" value="POST_SET"/>
    <property type="match status" value="1"/>
</dbReference>
<organism evidence="12 13">
    <name type="scientific">Owenia fusiformis</name>
    <name type="common">Polychaete worm</name>
    <dbReference type="NCBI Taxonomy" id="6347"/>
    <lineage>
        <taxon>Eukaryota</taxon>
        <taxon>Metazoa</taxon>
        <taxon>Spiralia</taxon>
        <taxon>Lophotrochozoa</taxon>
        <taxon>Annelida</taxon>
        <taxon>Polychaeta</taxon>
        <taxon>Sedentaria</taxon>
        <taxon>Canalipalpata</taxon>
        <taxon>Sabellida</taxon>
        <taxon>Oweniida</taxon>
        <taxon>Oweniidae</taxon>
        <taxon>Owenia</taxon>
    </lineage>
</organism>
<evidence type="ECO:0000259" key="9">
    <source>
        <dbReference type="PROSITE" id="PS50280"/>
    </source>
</evidence>
<dbReference type="Pfam" id="PF00856">
    <property type="entry name" value="SET"/>
    <property type="match status" value="1"/>
</dbReference>
<dbReference type="PROSITE" id="PS50867">
    <property type="entry name" value="PRE_SET"/>
    <property type="match status" value="1"/>
</dbReference>
<keyword evidence="5" id="KW-0949">S-adenosyl-L-methionine</keyword>
<dbReference type="AlphaFoldDB" id="A0A8S4P5L2"/>
<evidence type="ECO:0000256" key="2">
    <source>
        <dbReference type="ARBA" id="ARBA00022454"/>
    </source>
</evidence>
<reference evidence="12" key="1">
    <citation type="submission" date="2022-03" db="EMBL/GenBank/DDBJ databases">
        <authorList>
            <person name="Martin C."/>
        </authorList>
    </citation>
    <scope>NUCLEOTIDE SEQUENCE</scope>
</reference>
<keyword evidence="6" id="KW-0479">Metal-binding</keyword>
<evidence type="ECO:0000256" key="8">
    <source>
        <dbReference type="SAM" id="MobiDB-lite"/>
    </source>
</evidence>
<keyword evidence="4" id="KW-0808">Transferase</keyword>
<dbReference type="Gene3D" id="2.170.270.10">
    <property type="entry name" value="SET domain"/>
    <property type="match status" value="1"/>
</dbReference>
<dbReference type="SMART" id="SM00317">
    <property type="entry name" value="SET"/>
    <property type="match status" value="1"/>
</dbReference>